<dbReference type="EMBL" id="CP038462">
    <property type="protein sequence ID" value="QCC78408.1"/>
    <property type="molecule type" value="Genomic_DNA"/>
</dbReference>
<evidence type="ECO:0000313" key="3">
    <source>
        <dbReference type="Proteomes" id="UP000297025"/>
    </source>
</evidence>
<organism evidence="2 3">
    <name type="scientific">Nocardioides daphniae</name>
    <dbReference type="NCBI Taxonomy" id="402297"/>
    <lineage>
        <taxon>Bacteria</taxon>
        <taxon>Bacillati</taxon>
        <taxon>Actinomycetota</taxon>
        <taxon>Actinomycetes</taxon>
        <taxon>Propionibacteriales</taxon>
        <taxon>Nocardioidaceae</taxon>
        <taxon>Nocardioides</taxon>
    </lineage>
</organism>
<evidence type="ECO:0000313" key="2">
    <source>
        <dbReference type="EMBL" id="QCC78408.1"/>
    </source>
</evidence>
<protein>
    <submittedName>
        <fullName evidence="2">Uncharacterized protein</fullName>
    </submittedName>
</protein>
<evidence type="ECO:0000313" key="1">
    <source>
        <dbReference type="EMBL" id="GGD12706.1"/>
    </source>
</evidence>
<reference evidence="2 3" key="1">
    <citation type="journal article" date="2008" name="Int. J. Syst. Evol. Microbiol.">
        <title>Nocardioides daphniae sp. nov., isolated from Daphnia cucullata (Crustacea: Cladocera).</title>
        <authorList>
            <person name="Toth E.M."/>
            <person name="Keki Z."/>
            <person name="Homonnay Z.G."/>
            <person name="Borsodi A.K."/>
            <person name="Marialigeti K."/>
            <person name="Schumann P."/>
        </authorList>
    </citation>
    <scope>NUCLEOTIDE SEQUENCE [LARGE SCALE GENOMIC DNA]</scope>
    <source>
        <strain evidence="2 3">JCM 16608</strain>
    </source>
</reference>
<dbReference type="RefSeq" id="WP_135833445.1">
    <property type="nucleotide sequence ID" value="NZ_BMCK01000001.1"/>
</dbReference>
<dbReference type="KEGG" id="ndp:E2C04_16585"/>
<gene>
    <name evidence="2" type="ORF">E2C04_16585</name>
    <name evidence="1" type="ORF">GCM10007231_09650</name>
</gene>
<name>A0A4P7UGQ3_9ACTN</name>
<sequence>MSKSGAGALDPSIPVQRQAPDSADALTRAIADLDRLADGPLGVWRATLLARLDEVRELLVVESPGPVDWLEARRSVAVRERNVLLDRLTVQRHQVLGVEDVDRTSYEVRRLVADVRRHLQRLHDIAYDEVEFEAGGSE</sequence>
<reference evidence="1" key="2">
    <citation type="journal article" date="2014" name="Int. J. Syst. Evol. Microbiol.">
        <title>Complete genome of a new Firmicutes species belonging to the dominant human colonic microbiota ('Ruminococcus bicirculans') reveals two chromosomes and a selective capacity to utilize plant glucans.</title>
        <authorList>
            <consortium name="NISC Comparative Sequencing Program"/>
            <person name="Wegmann U."/>
            <person name="Louis P."/>
            <person name="Goesmann A."/>
            <person name="Henrissat B."/>
            <person name="Duncan S.H."/>
            <person name="Flint H.J."/>
        </authorList>
    </citation>
    <scope>NUCLEOTIDE SEQUENCE</scope>
    <source>
        <strain evidence="1">CCM 7403</strain>
    </source>
</reference>
<accession>A0A4P7UGQ3</accession>
<dbReference type="OrthoDB" id="3829852at2"/>
<reference evidence="2" key="4">
    <citation type="submission" date="2019-03" db="EMBL/GenBank/DDBJ databases">
        <authorList>
            <person name="Huang Y."/>
        </authorList>
    </citation>
    <scope>NUCLEOTIDE SEQUENCE</scope>
    <source>
        <strain evidence="2">JCM 16608</strain>
    </source>
</reference>
<dbReference type="AlphaFoldDB" id="A0A4P7UGQ3"/>
<dbReference type="EMBL" id="BMCK01000001">
    <property type="protein sequence ID" value="GGD12706.1"/>
    <property type="molecule type" value="Genomic_DNA"/>
</dbReference>
<proteinExistence type="predicted"/>
<reference evidence="4" key="3">
    <citation type="journal article" date="2019" name="Int. J. Syst. Evol. Microbiol.">
        <title>The Global Catalogue of Microorganisms (GCM) 10K type strain sequencing project: providing services to taxonomists for standard genome sequencing and annotation.</title>
        <authorList>
            <consortium name="The Broad Institute Genomics Platform"/>
            <consortium name="The Broad Institute Genome Sequencing Center for Infectious Disease"/>
            <person name="Wu L."/>
            <person name="Ma J."/>
        </authorList>
    </citation>
    <scope>NUCLEOTIDE SEQUENCE [LARGE SCALE GENOMIC DNA]</scope>
    <source>
        <strain evidence="4">CCM 7403</strain>
    </source>
</reference>
<reference evidence="1" key="5">
    <citation type="submission" date="2024-05" db="EMBL/GenBank/DDBJ databases">
        <authorList>
            <person name="Sun Q."/>
            <person name="Sedlacek I."/>
        </authorList>
    </citation>
    <scope>NUCLEOTIDE SEQUENCE</scope>
    <source>
        <strain evidence="1">CCM 7403</strain>
    </source>
</reference>
<dbReference type="Proteomes" id="UP000297025">
    <property type="component" value="Chromosome"/>
</dbReference>
<dbReference type="Proteomes" id="UP000630594">
    <property type="component" value="Unassembled WGS sequence"/>
</dbReference>
<keyword evidence="4" id="KW-1185">Reference proteome</keyword>
<evidence type="ECO:0000313" key="4">
    <source>
        <dbReference type="Proteomes" id="UP000630594"/>
    </source>
</evidence>